<evidence type="ECO:0000256" key="8">
    <source>
        <dbReference type="SAM" id="MobiDB-lite"/>
    </source>
</evidence>
<dbReference type="PIRSF" id="PIRSF002741">
    <property type="entry name" value="MppA"/>
    <property type="match status" value="1"/>
</dbReference>
<name>A0A0M0LCT7_9BACL</name>
<evidence type="ECO:0000256" key="7">
    <source>
        <dbReference type="ARBA" id="ARBA00022764"/>
    </source>
</evidence>
<dbReference type="PATRIC" id="fig|263475.3.peg.3146"/>
<dbReference type="GO" id="GO:0042938">
    <property type="term" value="P:dipeptide transport"/>
    <property type="evidence" value="ECO:0007669"/>
    <property type="project" value="TreeGrafter"/>
</dbReference>
<comment type="similarity">
    <text evidence="3">Belongs to the bacterial solute-binding protein 5 family.</text>
</comment>
<dbReference type="InterPro" id="IPR000914">
    <property type="entry name" value="SBP_5_dom"/>
</dbReference>
<dbReference type="InterPro" id="IPR039424">
    <property type="entry name" value="SBP_5"/>
</dbReference>
<dbReference type="PANTHER" id="PTHR30290:SF32">
    <property type="entry name" value="GLUTATHIONE-BINDING PROTEIN GSIB"/>
    <property type="match status" value="1"/>
</dbReference>
<dbReference type="GO" id="GO:0043190">
    <property type="term" value="C:ATP-binding cassette (ABC) transporter complex"/>
    <property type="evidence" value="ECO:0007669"/>
    <property type="project" value="InterPro"/>
</dbReference>
<dbReference type="Gene3D" id="3.90.76.10">
    <property type="entry name" value="Dipeptide-binding Protein, Domain 1"/>
    <property type="match status" value="1"/>
</dbReference>
<feature type="region of interest" description="Disordered" evidence="8">
    <location>
        <begin position="27"/>
        <end position="46"/>
    </location>
</feature>
<dbReference type="Gene3D" id="3.40.190.10">
    <property type="entry name" value="Periplasmic binding protein-like II"/>
    <property type="match status" value="1"/>
</dbReference>
<proteinExistence type="inferred from homology"/>
<evidence type="ECO:0000313" key="12">
    <source>
        <dbReference type="Proteomes" id="UP000036867"/>
    </source>
</evidence>
<dbReference type="OrthoDB" id="9796817at2"/>
<evidence type="ECO:0000256" key="9">
    <source>
        <dbReference type="SAM" id="SignalP"/>
    </source>
</evidence>
<dbReference type="Gene3D" id="3.10.105.10">
    <property type="entry name" value="Dipeptide-binding Protein, Domain 3"/>
    <property type="match status" value="1"/>
</dbReference>
<dbReference type="GO" id="GO:1904680">
    <property type="term" value="F:peptide transmembrane transporter activity"/>
    <property type="evidence" value="ECO:0007669"/>
    <property type="project" value="TreeGrafter"/>
</dbReference>
<keyword evidence="12" id="KW-1185">Reference proteome</keyword>
<dbReference type="Pfam" id="PF00496">
    <property type="entry name" value="SBP_bac_5"/>
    <property type="match status" value="1"/>
</dbReference>
<evidence type="ECO:0000256" key="4">
    <source>
        <dbReference type="ARBA" id="ARBA00017393"/>
    </source>
</evidence>
<evidence type="ECO:0000256" key="2">
    <source>
        <dbReference type="ARBA" id="ARBA00004418"/>
    </source>
</evidence>
<dbReference type="PANTHER" id="PTHR30290">
    <property type="entry name" value="PERIPLASMIC BINDING COMPONENT OF ABC TRANSPORTER"/>
    <property type="match status" value="1"/>
</dbReference>
<dbReference type="Proteomes" id="UP000036867">
    <property type="component" value="Unassembled WGS sequence"/>
</dbReference>
<evidence type="ECO:0000259" key="10">
    <source>
        <dbReference type="Pfam" id="PF00496"/>
    </source>
</evidence>
<dbReference type="InterPro" id="IPR030678">
    <property type="entry name" value="Peptide/Ni-bd"/>
</dbReference>
<comment type="function">
    <text evidence="1">Part of the ABC transporter complex GsiABCD involved in glutathione import. Binds glutathione.</text>
</comment>
<evidence type="ECO:0000313" key="11">
    <source>
        <dbReference type="EMBL" id="KOO48702.1"/>
    </source>
</evidence>
<dbReference type="SUPFAM" id="SSF53850">
    <property type="entry name" value="Periplasmic binding protein-like II"/>
    <property type="match status" value="1"/>
</dbReference>
<dbReference type="AlphaFoldDB" id="A0A0M0LCT7"/>
<keyword evidence="6 9" id="KW-0732">Signal</keyword>
<gene>
    <name evidence="11" type="ORF">AMD00_09690</name>
</gene>
<feature type="domain" description="Solute-binding protein family 5" evidence="10">
    <location>
        <begin position="90"/>
        <end position="443"/>
    </location>
</feature>
<organism evidence="11 12">
    <name type="scientific">Viridibacillus arvi</name>
    <dbReference type="NCBI Taxonomy" id="263475"/>
    <lineage>
        <taxon>Bacteria</taxon>
        <taxon>Bacillati</taxon>
        <taxon>Bacillota</taxon>
        <taxon>Bacilli</taxon>
        <taxon>Bacillales</taxon>
        <taxon>Caryophanaceae</taxon>
        <taxon>Viridibacillus</taxon>
    </lineage>
</organism>
<accession>A0A0M0LCT7</accession>
<comment type="caution">
    <text evidence="11">The sequence shown here is derived from an EMBL/GenBank/DDBJ whole genome shotgun (WGS) entry which is preliminary data.</text>
</comment>
<dbReference type="EMBL" id="LILB01000005">
    <property type="protein sequence ID" value="KOO48702.1"/>
    <property type="molecule type" value="Genomic_DNA"/>
</dbReference>
<dbReference type="CDD" id="cd08499">
    <property type="entry name" value="PBP2_Ylib_like"/>
    <property type="match status" value="1"/>
</dbReference>
<evidence type="ECO:0000256" key="1">
    <source>
        <dbReference type="ARBA" id="ARBA00003489"/>
    </source>
</evidence>
<reference evidence="12" key="1">
    <citation type="submission" date="2015-08" db="EMBL/GenBank/DDBJ databases">
        <title>Fjat-10028 dsm 16317.</title>
        <authorList>
            <person name="Liu B."/>
            <person name="Wang J."/>
            <person name="Zhu Y."/>
            <person name="Liu G."/>
            <person name="Chen Q."/>
            <person name="Chen Z."/>
            <person name="Lan J."/>
            <person name="Che J."/>
            <person name="Ge C."/>
            <person name="Shi H."/>
            <person name="Pan Z."/>
            <person name="Liu X."/>
        </authorList>
    </citation>
    <scope>NUCLEOTIDE SEQUENCE [LARGE SCALE GENOMIC DNA]</scope>
    <source>
        <strain evidence="12">DSM 16317</strain>
    </source>
</reference>
<keyword evidence="7" id="KW-0574">Periplasm</keyword>
<dbReference type="GeneID" id="301136375"/>
<protein>
    <recommendedName>
        <fullName evidence="4">Glutathione-binding protein GsiB</fullName>
    </recommendedName>
</protein>
<keyword evidence="5" id="KW-0813">Transport</keyword>
<feature type="chain" id="PRO_5039640915" description="Glutathione-binding protein GsiB" evidence="9">
    <location>
        <begin position="25"/>
        <end position="528"/>
    </location>
</feature>
<evidence type="ECO:0000256" key="3">
    <source>
        <dbReference type="ARBA" id="ARBA00005695"/>
    </source>
</evidence>
<dbReference type="RefSeq" id="WP_053416885.1">
    <property type="nucleotide sequence ID" value="NZ_LILB01000005.1"/>
</dbReference>
<sequence length="528" mass="59284">MLQRKGWKILLLVVFCAIFMVACSDDKKETNSSEGKGEKEPTTEKKEELVVAVNENFISMDPHNTGDTNSNSVQSAMLEGLLGFDDEGQIINVLAEDYSVSEDALVYTFKLHQGIKFHDGEDFNAEAVKVNFERIMKDKSLRLNSRGFSLIKKIETPSEYEIKITLKETYSPMLTRFGVAKIISPKSVKENPADIPKKPVGTGAYKFGEWVQGDHLTIERFDDYWGKGDRVKKITFKPVPESGSRVAMLKTGEAGVIYPVPSQNIAQVEGDKNIQVFKVPSTIAHYVSINTYKKPFNDPKVRQAFNYAVDKDAFIKVVNFGLGVPLDSIISSKTIYYKKQEAYAQNIEKAKQLLKEAGYPDGFETEIWGNTNSDTMKGMQFIQQQLKQIGVKVEIKSMEEGTLSDEIYGAQTPDDAKLQMWYVSWSSYASDVTNATKPLFHSESFPPNGANTAYYNNKEVDKWMDEANSISDKAKQEELYGKIQETVYKDAPWIFLGVDEIVYGVRSDVEGVVVEPTGGLDVKDANFK</sequence>
<feature type="signal peptide" evidence="9">
    <location>
        <begin position="1"/>
        <end position="24"/>
    </location>
</feature>
<dbReference type="PROSITE" id="PS51257">
    <property type="entry name" value="PROKAR_LIPOPROTEIN"/>
    <property type="match status" value="1"/>
</dbReference>
<evidence type="ECO:0000256" key="6">
    <source>
        <dbReference type="ARBA" id="ARBA00022729"/>
    </source>
</evidence>
<comment type="subcellular location">
    <subcellularLocation>
        <location evidence="2">Periplasm</location>
    </subcellularLocation>
</comment>
<dbReference type="STRING" id="263475.AMD00_09690"/>
<dbReference type="GO" id="GO:0030288">
    <property type="term" value="C:outer membrane-bounded periplasmic space"/>
    <property type="evidence" value="ECO:0007669"/>
    <property type="project" value="TreeGrafter"/>
</dbReference>
<evidence type="ECO:0000256" key="5">
    <source>
        <dbReference type="ARBA" id="ARBA00022448"/>
    </source>
</evidence>